<dbReference type="Proteomes" id="UP000324832">
    <property type="component" value="Unassembled WGS sequence"/>
</dbReference>
<evidence type="ECO:0000256" key="3">
    <source>
        <dbReference type="SAM" id="Phobius"/>
    </source>
</evidence>
<dbReference type="PANTHER" id="PTHR43157">
    <property type="entry name" value="PHOSPHATIDYLINOSITOL-GLYCAN BIOSYNTHESIS CLASS F PROTEIN-RELATED"/>
    <property type="match status" value="1"/>
</dbReference>
<dbReference type="EMBL" id="FZQP02000795">
    <property type="protein sequence ID" value="VVC90494.1"/>
    <property type="molecule type" value="Genomic_DNA"/>
</dbReference>
<keyword evidence="3" id="KW-0812">Transmembrane</keyword>
<sequence length="453" mass="50912">MSLWTKALARNFPSNVSAFYVHPGMVISNILVDRKSVRGRIIAATLGRCYRSCFEGAQTTIHCCVAPGLEKNSGSYFFNCHIQDKMKIQNEDDLVERLWVQTNLYLNNHEGSSQTCEIIYTVDTMWTNILLSVLVIILIIFAVYFCCCVSAALIRFILEPTIALCNCTTRLDGKTALVTGGNSGIGFETAKYLAKRGARVIIADINNAETTVANIIQSTDNPNVQYIHIDLSKFSSIRLFADKFNKTVDQLDILVNNAGCLMIKKYTTEDGMDLIMQVNYLGPFLMTKLIMEKLLKSPQCRIVNVTSSVYTKASVDFEDLSGSRTRNFFFRYANSKLCVSLWTKALARHFPSNVSAFYVHPGMVASNILVDPKSVGGRFIHATLGRYYSNCFEGAQTTIHCCVAPGLEKYSGSYFSNCKLQDKAKLRNEEDLVEKLWVQTNLFLNDYEEFNQT</sequence>
<dbReference type="InterPro" id="IPR036291">
    <property type="entry name" value="NAD(P)-bd_dom_sf"/>
</dbReference>
<keyword evidence="3" id="KW-1133">Transmembrane helix</keyword>
<reference evidence="4 5" key="1">
    <citation type="submission" date="2017-07" db="EMBL/GenBank/DDBJ databases">
        <authorList>
            <person name="Talla V."/>
            <person name="Backstrom N."/>
        </authorList>
    </citation>
    <scope>NUCLEOTIDE SEQUENCE [LARGE SCALE GENOMIC DNA]</scope>
</reference>
<dbReference type="Pfam" id="PF00106">
    <property type="entry name" value="adh_short"/>
    <property type="match status" value="1"/>
</dbReference>
<keyword evidence="5" id="KW-1185">Reference proteome</keyword>
<dbReference type="PRINTS" id="PR00081">
    <property type="entry name" value="GDHRDH"/>
</dbReference>
<feature type="transmembrane region" description="Helical" evidence="3">
    <location>
        <begin position="129"/>
        <end position="158"/>
    </location>
</feature>
<keyword evidence="3" id="KW-0472">Membrane</keyword>
<dbReference type="PRINTS" id="PR00080">
    <property type="entry name" value="SDRFAMILY"/>
</dbReference>
<evidence type="ECO:0000313" key="5">
    <source>
        <dbReference type="Proteomes" id="UP000324832"/>
    </source>
</evidence>
<gene>
    <name evidence="4" type="ORF">LSINAPIS_LOCUS3386</name>
</gene>
<keyword evidence="1" id="KW-0560">Oxidoreductase</keyword>
<proteinExistence type="inferred from homology"/>
<protein>
    <submittedName>
        <fullName evidence="4">Uncharacterized protein</fullName>
    </submittedName>
</protein>
<comment type="similarity">
    <text evidence="2">Belongs to the short-chain dehydrogenases/reductases (SDR) family.</text>
</comment>
<dbReference type="SUPFAM" id="SSF51735">
    <property type="entry name" value="NAD(P)-binding Rossmann-fold domains"/>
    <property type="match status" value="1"/>
</dbReference>
<evidence type="ECO:0000256" key="1">
    <source>
        <dbReference type="ARBA" id="ARBA00023002"/>
    </source>
</evidence>
<dbReference type="PANTHER" id="PTHR43157:SF31">
    <property type="entry name" value="PHOSPHATIDYLINOSITOL-GLYCAN BIOSYNTHESIS CLASS F PROTEIN"/>
    <property type="match status" value="1"/>
</dbReference>
<dbReference type="InterPro" id="IPR002347">
    <property type="entry name" value="SDR_fam"/>
</dbReference>
<evidence type="ECO:0000313" key="4">
    <source>
        <dbReference type="EMBL" id="VVC90494.1"/>
    </source>
</evidence>
<dbReference type="Gene3D" id="3.40.50.720">
    <property type="entry name" value="NAD(P)-binding Rossmann-like Domain"/>
    <property type="match status" value="2"/>
</dbReference>
<dbReference type="AlphaFoldDB" id="A0A5E4PZU8"/>
<dbReference type="CDD" id="cd05327">
    <property type="entry name" value="retinol-DH_like_SDR_c_like"/>
    <property type="match status" value="1"/>
</dbReference>
<evidence type="ECO:0000256" key="2">
    <source>
        <dbReference type="RuleBase" id="RU000363"/>
    </source>
</evidence>
<organism evidence="4 5">
    <name type="scientific">Leptidea sinapis</name>
    <dbReference type="NCBI Taxonomy" id="189913"/>
    <lineage>
        <taxon>Eukaryota</taxon>
        <taxon>Metazoa</taxon>
        <taxon>Ecdysozoa</taxon>
        <taxon>Arthropoda</taxon>
        <taxon>Hexapoda</taxon>
        <taxon>Insecta</taxon>
        <taxon>Pterygota</taxon>
        <taxon>Neoptera</taxon>
        <taxon>Endopterygota</taxon>
        <taxon>Lepidoptera</taxon>
        <taxon>Glossata</taxon>
        <taxon>Ditrysia</taxon>
        <taxon>Papilionoidea</taxon>
        <taxon>Pieridae</taxon>
        <taxon>Dismorphiinae</taxon>
        <taxon>Leptidea</taxon>
    </lineage>
</organism>
<accession>A0A5E4PZU8</accession>
<name>A0A5E4PZU8_9NEOP</name>
<dbReference type="GO" id="GO:0016491">
    <property type="term" value="F:oxidoreductase activity"/>
    <property type="evidence" value="ECO:0007669"/>
    <property type="project" value="UniProtKB-KW"/>
</dbReference>